<feature type="transmembrane region" description="Helical" evidence="2">
    <location>
        <begin position="26"/>
        <end position="46"/>
    </location>
</feature>
<proteinExistence type="predicted"/>
<accession>A0ABP8V792</accession>
<dbReference type="PANTHER" id="PTHR35335:SF1">
    <property type="entry name" value="UPF0716 PROTEIN FXSA"/>
    <property type="match status" value="1"/>
</dbReference>
<feature type="transmembrane region" description="Helical" evidence="2">
    <location>
        <begin position="75"/>
        <end position="100"/>
    </location>
</feature>
<organism evidence="3 4">
    <name type="scientific">Kistimonas scapharcae</name>
    <dbReference type="NCBI Taxonomy" id="1036133"/>
    <lineage>
        <taxon>Bacteria</taxon>
        <taxon>Pseudomonadati</taxon>
        <taxon>Pseudomonadota</taxon>
        <taxon>Gammaproteobacteria</taxon>
        <taxon>Oceanospirillales</taxon>
        <taxon>Endozoicomonadaceae</taxon>
        <taxon>Kistimonas</taxon>
    </lineage>
</organism>
<comment type="caution">
    <text evidence="3">The sequence shown here is derived from an EMBL/GenBank/DDBJ whole genome shotgun (WGS) entry which is preliminary data.</text>
</comment>
<evidence type="ECO:0000313" key="4">
    <source>
        <dbReference type="Proteomes" id="UP001500604"/>
    </source>
</evidence>
<sequence length="156" mass="17326">MRFAFLLLVLFPITELMVLIKVGSLIGILPTVALVLCTASLGIYLLRQQGLNTLFRARERMASGQVPAREMLEGIIIAACGALLLAPGFITDIIALTGLFPLTRHKIVDRMLASQRWQAGAYTQTGFYQAGTDAPFESDNSRRRPEIIEGEYRREE</sequence>
<dbReference type="EMBL" id="BAABFL010000462">
    <property type="protein sequence ID" value="GAA4651761.1"/>
    <property type="molecule type" value="Genomic_DNA"/>
</dbReference>
<keyword evidence="2" id="KW-0472">Membrane</keyword>
<dbReference type="InterPro" id="IPR007313">
    <property type="entry name" value="FxsA"/>
</dbReference>
<dbReference type="NCBIfam" id="NF008528">
    <property type="entry name" value="PRK11463.1-2"/>
    <property type="match status" value="1"/>
</dbReference>
<evidence type="ECO:0000256" key="2">
    <source>
        <dbReference type="SAM" id="Phobius"/>
    </source>
</evidence>
<dbReference type="PANTHER" id="PTHR35335">
    <property type="entry name" value="UPF0716 PROTEIN FXSA"/>
    <property type="match status" value="1"/>
</dbReference>
<feature type="compositionally biased region" description="Basic and acidic residues" evidence="1">
    <location>
        <begin position="139"/>
        <end position="156"/>
    </location>
</feature>
<name>A0ABP8V792_9GAMM</name>
<dbReference type="RefSeq" id="WP_345198200.1">
    <property type="nucleotide sequence ID" value="NZ_BAABFL010000462.1"/>
</dbReference>
<evidence type="ECO:0000256" key="1">
    <source>
        <dbReference type="SAM" id="MobiDB-lite"/>
    </source>
</evidence>
<evidence type="ECO:0000313" key="3">
    <source>
        <dbReference type="EMBL" id="GAA4651761.1"/>
    </source>
</evidence>
<keyword evidence="4" id="KW-1185">Reference proteome</keyword>
<dbReference type="Pfam" id="PF04186">
    <property type="entry name" value="FxsA"/>
    <property type="match status" value="1"/>
</dbReference>
<keyword evidence="2" id="KW-1133">Transmembrane helix</keyword>
<dbReference type="Proteomes" id="UP001500604">
    <property type="component" value="Unassembled WGS sequence"/>
</dbReference>
<feature type="region of interest" description="Disordered" evidence="1">
    <location>
        <begin position="130"/>
        <end position="156"/>
    </location>
</feature>
<reference evidence="4" key="1">
    <citation type="journal article" date="2019" name="Int. J. Syst. Evol. Microbiol.">
        <title>The Global Catalogue of Microorganisms (GCM) 10K type strain sequencing project: providing services to taxonomists for standard genome sequencing and annotation.</title>
        <authorList>
            <consortium name="The Broad Institute Genomics Platform"/>
            <consortium name="The Broad Institute Genome Sequencing Center for Infectious Disease"/>
            <person name="Wu L."/>
            <person name="Ma J."/>
        </authorList>
    </citation>
    <scope>NUCLEOTIDE SEQUENCE [LARGE SCALE GENOMIC DNA]</scope>
    <source>
        <strain evidence="4">JCM 17805</strain>
    </source>
</reference>
<gene>
    <name evidence="3" type="ORF">GCM10023116_40450</name>
</gene>
<keyword evidence="2" id="KW-0812">Transmembrane</keyword>
<protein>
    <submittedName>
        <fullName evidence="3">FxsA family protein</fullName>
    </submittedName>
</protein>